<reference evidence="14" key="1">
    <citation type="submission" date="2022-11" db="UniProtKB">
        <authorList>
            <consortium name="EnsemblMetazoa"/>
        </authorList>
    </citation>
    <scope>IDENTIFICATION</scope>
</reference>
<dbReference type="OMA" id="RQDIPNR"/>
<dbReference type="Gene3D" id="3.40.50.11660">
    <property type="entry name" value="Glycosyl transferase family 10, C-terminal domain"/>
    <property type="match status" value="1"/>
</dbReference>
<dbReference type="EC" id="2.4.1.-" evidence="11"/>
<evidence type="ECO:0000256" key="5">
    <source>
        <dbReference type="ARBA" id="ARBA00022679"/>
    </source>
</evidence>
<dbReference type="KEGG" id="epa:110239111"/>
<feature type="transmembrane region" description="Helical" evidence="11">
    <location>
        <begin position="20"/>
        <end position="38"/>
    </location>
</feature>
<protein>
    <recommendedName>
        <fullName evidence="11">Fucosyltransferase</fullName>
        <ecNumber evidence="11">2.4.1.-</ecNumber>
    </recommendedName>
</protein>
<dbReference type="InterPro" id="IPR038577">
    <property type="entry name" value="GT10-like_C_sf"/>
</dbReference>
<comment type="similarity">
    <text evidence="3 11">Belongs to the glycosyltransferase 10 family.</text>
</comment>
<dbReference type="Pfam" id="PF17039">
    <property type="entry name" value="Glyco_tran_10_N"/>
    <property type="match status" value="1"/>
</dbReference>
<feature type="domain" description="Fucosyltransferase N-terminal" evidence="13">
    <location>
        <begin position="88"/>
        <end position="204"/>
    </location>
</feature>
<dbReference type="Pfam" id="PF00852">
    <property type="entry name" value="Glyco_transf_10"/>
    <property type="match status" value="1"/>
</dbReference>
<evidence type="ECO:0000256" key="6">
    <source>
        <dbReference type="ARBA" id="ARBA00022692"/>
    </source>
</evidence>
<keyword evidence="7" id="KW-0735">Signal-anchor</keyword>
<keyword evidence="5 11" id="KW-0808">Transferase</keyword>
<dbReference type="InterPro" id="IPR055270">
    <property type="entry name" value="Glyco_tran_10_C"/>
</dbReference>
<evidence type="ECO:0000313" key="14">
    <source>
        <dbReference type="EnsemblMetazoa" id="XP_020900474.1"/>
    </source>
</evidence>
<keyword evidence="15" id="KW-1185">Reference proteome</keyword>
<keyword evidence="6 11" id="KW-0812">Transmembrane</keyword>
<dbReference type="EnsemblMetazoa" id="XM_021044815.2">
    <property type="protein sequence ID" value="XP_020900474.1"/>
    <property type="gene ID" value="LOC110239111"/>
</dbReference>
<keyword evidence="4 11" id="KW-0328">Glycosyltransferase</keyword>
<dbReference type="OrthoDB" id="427096at2759"/>
<sequence>MDYSKIIVYLNSINVRNFTVFALLASTTLIWTLNYFNFPLLSYDQPRHIDDRIRVINNELRRMKSTLEVETKRKSFVEYSRLAQSRPTKLVLAYTALFHEKPWGWMNSTKMFNHWEGISCPYFQCRLSFDNNEFKRADAVLFHSMDLPGRVEMFRISKQKPRRQKWVYFALESPQFNHDSKWLNNLFHYTLTYRRDSDFYSPYGFSYRVTNGIEADDEINAILRSKEHLIFWASSHCDLPREKFIKKLLKHIKVDVYGKCASFVGVKPSGDCKLNDPNCNNLRRKYKFLLGFENSNCRDYITEKYWGALKLGIVPIVLGGGDYRNIDLAIPGSFINVLDFKSVKELAEHLKYLDLNQKAYMKYHEWRRTYKEVTYAPWTCQLCAALNIDAKKTYIKRISDFWSASKHCHITDKAIEKILKASD</sequence>
<comment type="subcellular location">
    <subcellularLocation>
        <location evidence="11">Golgi apparatus</location>
        <location evidence="11">Golgi stack membrane</location>
        <topology evidence="11">Single-pass type II membrane protein</topology>
    </subcellularLocation>
    <subcellularLocation>
        <location evidence="1">Membrane</location>
        <topology evidence="1">Single-pass membrane protein</topology>
    </subcellularLocation>
</comment>
<evidence type="ECO:0000256" key="4">
    <source>
        <dbReference type="ARBA" id="ARBA00022676"/>
    </source>
</evidence>
<dbReference type="GeneID" id="110239111"/>
<evidence type="ECO:0000259" key="12">
    <source>
        <dbReference type="Pfam" id="PF00852"/>
    </source>
</evidence>
<dbReference type="Proteomes" id="UP000887567">
    <property type="component" value="Unplaced"/>
</dbReference>
<dbReference type="FunFam" id="3.40.50.11660:FF:000006">
    <property type="entry name" value="Alpha-(1,3)-fucosyltransferase C"/>
    <property type="match status" value="1"/>
</dbReference>
<evidence type="ECO:0000259" key="13">
    <source>
        <dbReference type="Pfam" id="PF17039"/>
    </source>
</evidence>
<dbReference type="InterPro" id="IPR031481">
    <property type="entry name" value="Glyco_tran_10_N"/>
</dbReference>
<evidence type="ECO:0000256" key="8">
    <source>
        <dbReference type="ARBA" id="ARBA00022989"/>
    </source>
</evidence>
<dbReference type="AlphaFoldDB" id="A0A913X8A8"/>
<evidence type="ECO:0000256" key="3">
    <source>
        <dbReference type="ARBA" id="ARBA00008919"/>
    </source>
</evidence>
<evidence type="ECO:0000256" key="9">
    <source>
        <dbReference type="ARBA" id="ARBA00023136"/>
    </source>
</evidence>
<accession>A0A913X8A8</accession>
<dbReference type="InterPro" id="IPR001503">
    <property type="entry name" value="Glyco_trans_10"/>
</dbReference>
<organism evidence="14 15">
    <name type="scientific">Exaiptasia diaphana</name>
    <name type="common">Tropical sea anemone</name>
    <name type="synonym">Aiptasia pulchella</name>
    <dbReference type="NCBI Taxonomy" id="2652724"/>
    <lineage>
        <taxon>Eukaryota</taxon>
        <taxon>Metazoa</taxon>
        <taxon>Cnidaria</taxon>
        <taxon>Anthozoa</taxon>
        <taxon>Hexacorallia</taxon>
        <taxon>Actiniaria</taxon>
        <taxon>Aiptasiidae</taxon>
        <taxon>Exaiptasia</taxon>
    </lineage>
</organism>
<dbReference type="GO" id="GO:0032580">
    <property type="term" value="C:Golgi cisterna membrane"/>
    <property type="evidence" value="ECO:0007669"/>
    <property type="project" value="UniProtKB-SubCell"/>
</dbReference>
<comment type="pathway">
    <text evidence="2">Protein modification; protein glycosylation.</text>
</comment>
<keyword evidence="9 11" id="KW-0472">Membrane</keyword>
<evidence type="ECO:0000313" key="15">
    <source>
        <dbReference type="Proteomes" id="UP000887567"/>
    </source>
</evidence>
<proteinExistence type="inferred from homology"/>
<evidence type="ECO:0000256" key="11">
    <source>
        <dbReference type="RuleBase" id="RU003832"/>
    </source>
</evidence>
<evidence type="ECO:0000256" key="7">
    <source>
        <dbReference type="ARBA" id="ARBA00022968"/>
    </source>
</evidence>
<keyword evidence="10" id="KW-0325">Glycoprotein</keyword>
<evidence type="ECO:0000256" key="1">
    <source>
        <dbReference type="ARBA" id="ARBA00004167"/>
    </source>
</evidence>
<keyword evidence="8 11" id="KW-1133">Transmembrane helix</keyword>
<evidence type="ECO:0000256" key="2">
    <source>
        <dbReference type="ARBA" id="ARBA00004922"/>
    </source>
</evidence>
<feature type="domain" description="Fucosyltransferase C-terminal" evidence="12">
    <location>
        <begin position="224"/>
        <end position="399"/>
    </location>
</feature>
<dbReference type="SUPFAM" id="SSF53756">
    <property type="entry name" value="UDP-Glycosyltransferase/glycogen phosphorylase"/>
    <property type="match status" value="1"/>
</dbReference>
<dbReference type="PANTHER" id="PTHR11929:SF145">
    <property type="entry name" value="ALPHA-(1,3)-FUCOSYLTRANSFERASE FUT-1"/>
    <property type="match status" value="1"/>
</dbReference>
<evidence type="ECO:0000256" key="10">
    <source>
        <dbReference type="ARBA" id="ARBA00023180"/>
    </source>
</evidence>
<dbReference type="PANTHER" id="PTHR11929">
    <property type="entry name" value="ALPHA- 1,3 -FUCOSYLTRANSFERASE"/>
    <property type="match status" value="1"/>
</dbReference>
<name>A0A913X8A8_EXADI</name>
<keyword evidence="11" id="KW-0333">Golgi apparatus</keyword>
<dbReference type="RefSeq" id="XP_020900474.1">
    <property type="nucleotide sequence ID" value="XM_021044815.2"/>
</dbReference>
<dbReference type="GO" id="GO:0046920">
    <property type="term" value="F:alpha-(1-&gt;3)-fucosyltransferase activity"/>
    <property type="evidence" value="ECO:0007669"/>
    <property type="project" value="TreeGrafter"/>
</dbReference>